<dbReference type="InterPro" id="IPR008929">
    <property type="entry name" value="Chondroitin_lyas"/>
</dbReference>
<gene>
    <name evidence="5" type="ORF">F5544_45220</name>
</gene>
<accession>A0A6G9YUP3</accession>
<dbReference type="SUPFAM" id="SSF48230">
    <property type="entry name" value="Chondroitin AC/alginate lyase"/>
    <property type="match status" value="1"/>
</dbReference>
<reference evidence="5 6" key="1">
    <citation type="journal article" date="2019" name="ACS Chem. Biol.">
        <title>Identification and Mobilization of a Cryptic Antibiotic Biosynthesis Gene Locus from a Human-Pathogenic Nocardia Isolate.</title>
        <authorList>
            <person name="Herisse M."/>
            <person name="Ishida K."/>
            <person name="Porter J.L."/>
            <person name="Howden B."/>
            <person name="Hertweck C."/>
            <person name="Stinear T.P."/>
            <person name="Pidot S.J."/>
        </authorList>
    </citation>
    <scope>NUCLEOTIDE SEQUENCE [LARGE SCALE GENOMIC DNA]</scope>
    <source>
        <strain evidence="5 6">AUSMDU00012717</strain>
    </source>
</reference>
<sequence length="396" mass="43664">MRYRNGARRVAILVAVTVGLLSGCAAPHTVARAHAAPATFVHPGVLVSREQLDLVKVRLAVGLQPWKSAYDKMIGSEYASANHAAKPRPVVDCGPYDNPNNGCSDERRDAIAAYTDALAWYLSGDIRYAHKAIEIMDAWSAALTDHTGSNAPLQSGWAASMWTRTAEIIKYAYGDWPNAGRFGDLLRNVYLPKVINGSSSNGNWELTELEAAIGIAVFLEDRPVYDKAVGMYLDRVPAYIYLTSDGPQPKIAGRNKQRTPEEITKYWYGQTTLVDGLAQETCRDFAHTGYGLSAIAHIAETGRIQHQDLYPQVADRLRAAFELHAKYQLGEPMPDWLCGGHLERALGQVTEVGYNALHNRMGLDMPYTGRLTEQQRPTGADMFSLWETLTHADNSA</sequence>
<dbReference type="GO" id="GO:0016829">
    <property type="term" value="F:lyase activity"/>
    <property type="evidence" value="ECO:0007669"/>
    <property type="project" value="UniProtKB-KW"/>
</dbReference>
<dbReference type="PROSITE" id="PS51257">
    <property type="entry name" value="PROKAR_LIPOPROTEIN"/>
    <property type="match status" value="1"/>
</dbReference>
<keyword evidence="2" id="KW-0456">Lyase</keyword>
<dbReference type="Proteomes" id="UP000503540">
    <property type="component" value="Chromosome"/>
</dbReference>
<evidence type="ECO:0000313" key="5">
    <source>
        <dbReference type="EMBL" id="QIS16847.1"/>
    </source>
</evidence>
<keyword evidence="1 3" id="KW-0732">Signal</keyword>
<feature type="domain" description="Alginate lyase" evidence="4">
    <location>
        <begin position="108"/>
        <end position="329"/>
    </location>
</feature>
<evidence type="ECO:0000256" key="2">
    <source>
        <dbReference type="ARBA" id="ARBA00023239"/>
    </source>
</evidence>
<evidence type="ECO:0000256" key="1">
    <source>
        <dbReference type="ARBA" id="ARBA00022729"/>
    </source>
</evidence>
<keyword evidence="6" id="KW-1185">Reference proteome</keyword>
<organism evidence="5 6">
    <name type="scientific">Nocardia arthritidis</name>
    <dbReference type="NCBI Taxonomy" id="228602"/>
    <lineage>
        <taxon>Bacteria</taxon>
        <taxon>Bacillati</taxon>
        <taxon>Actinomycetota</taxon>
        <taxon>Actinomycetes</taxon>
        <taxon>Mycobacteriales</taxon>
        <taxon>Nocardiaceae</taxon>
        <taxon>Nocardia</taxon>
    </lineage>
</organism>
<feature type="signal peptide" evidence="3">
    <location>
        <begin position="1"/>
        <end position="35"/>
    </location>
</feature>
<proteinExistence type="predicted"/>
<dbReference type="KEGG" id="nah:F5544_45220"/>
<evidence type="ECO:0000259" key="4">
    <source>
        <dbReference type="Pfam" id="PF05426"/>
    </source>
</evidence>
<protein>
    <recommendedName>
        <fullName evidence="4">Alginate lyase domain-containing protein</fullName>
    </recommendedName>
</protein>
<dbReference type="Gene3D" id="1.50.10.100">
    <property type="entry name" value="Chondroitin AC/alginate lyase"/>
    <property type="match status" value="2"/>
</dbReference>
<evidence type="ECO:0000313" key="6">
    <source>
        <dbReference type="Proteomes" id="UP000503540"/>
    </source>
</evidence>
<dbReference type="GO" id="GO:0042597">
    <property type="term" value="C:periplasmic space"/>
    <property type="evidence" value="ECO:0007669"/>
    <property type="project" value="InterPro"/>
</dbReference>
<name>A0A6G9YUP3_9NOCA</name>
<dbReference type="Pfam" id="PF05426">
    <property type="entry name" value="Alginate_lyase"/>
    <property type="match status" value="1"/>
</dbReference>
<dbReference type="RefSeq" id="WP_167478849.1">
    <property type="nucleotide sequence ID" value="NZ_CP046172.1"/>
</dbReference>
<dbReference type="InterPro" id="IPR008397">
    <property type="entry name" value="Alginate_lyase_dom"/>
</dbReference>
<dbReference type="EMBL" id="CP046172">
    <property type="protein sequence ID" value="QIS16847.1"/>
    <property type="molecule type" value="Genomic_DNA"/>
</dbReference>
<feature type="chain" id="PRO_5026045779" description="Alginate lyase domain-containing protein" evidence="3">
    <location>
        <begin position="36"/>
        <end position="396"/>
    </location>
</feature>
<dbReference type="AlphaFoldDB" id="A0A6G9YUP3"/>
<evidence type="ECO:0000256" key="3">
    <source>
        <dbReference type="SAM" id="SignalP"/>
    </source>
</evidence>